<protein>
    <submittedName>
        <fullName evidence="7">Ankyrin repeat domain-containing protein 50</fullName>
    </submittedName>
</protein>
<proteinExistence type="predicted"/>
<dbReference type="InterPro" id="IPR056884">
    <property type="entry name" value="NPHP3-like_N"/>
</dbReference>
<dbReference type="EMBL" id="MNBE01000682">
    <property type="protein sequence ID" value="OKO97966.1"/>
    <property type="molecule type" value="Genomic_DNA"/>
</dbReference>
<dbReference type="Pfam" id="PF12796">
    <property type="entry name" value="Ank_2"/>
    <property type="match status" value="4"/>
</dbReference>
<dbReference type="GO" id="GO:0009116">
    <property type="term" value="P:nucleoside metabolic process"/>
    <property type="evidence" value="ECO:0007669"/>
    <property type="project" value="InterPro"/>
</dbReference>
<evidence type="ECO:0000256" key="2">
    <source>
        <dbReference type="ARBA" id="ARBA00023043"/>
    </source>
</evidence>
<evidence type="ECO:0000259" key="5">
    <source>
        <dbReference type="Pfam" id="PF23239"/>
    </source>
</evidence>
<keyword evidence="2 3" id="KW-0040">ANK repeat</keyword>
<accession>A0A1Q5TCL9</accession>
<dbReference type="Gene3D" id="1.25.40.20">
    <property type="entry name" value="Ankyrin repeat-containing domain"/>
    <property type="match status" value="4"/>
</dbReference>
<sequence>MEAARLMNQFLCLVIRGICDYLDSHKNKEWQGYAAIAAAVYTRDLLYRIPPTKIETAKKICDILSKQLKLQQTLFRSLEARQLATQGQLKLQKDEAQWKRFDEQKKCLQLFRLTKSDKDATYEWYKDRVEKRVEGTCQWFLKHDHFQEWLKNDSGPLLVSADPGCGKSVLARYLVDHALPRSTTICYFFFKEQDQNTVRQALCALIHQLFSQQPFLINHAIPQFRKDGQGLVNSTQSLWRVLGNAVKDPQAGPVILVIDAVDECAEPDFENLVQNLKSQFSSDPMGYSRLKCLLTSRLYEQILSKFNHLLRVFPNIHIPGEKESKIISQEVSRVIRYRVNQLAEEKKLPSEVKCCLITQLLTISHRTYLWVYLVFDNLNATGFTKTATGVDLAIGTLPKTVNDAYEQILSKSKEPLLARRTLSIILAASRPLSLSEMNIAVNIQQTPQPIPQLDLEVERDFEQSLRRWCGLFVSIHHGKIYFLHQTAREFLLADLASPTSVPSGLQWHHSITARQAHTVLTEACVRYLDFFNSDVRYPPDANGEARNSIDYQAFLDYSARTWGAHFREADITGDAAIIPSALKICDSDSKSYSAWLRIYWETTFTRIPDNFTNLMLSSHYGHRAVVKLLLENGADIEARDSDYGQTPLLWATESGHEAVVKLLLEKGADFKAKDSKYGRTPLLWAAERGDEAVVKLLLEKGADFKTTDSKYGRMPLLWAAVMGHKAVAKLLLEKGADIESTSRNGRTSLSWAAERGHEAVTKLLLEKGADVEANDSNGQTPLSLAAEEGMEAVVKLLLEKGADVEAKGSNGQTPLSWAAECGEEAVVKLLLERGADTEAKDSEYGRTPLSWATEGGSAAVVKLLLEKGADVEAKDSNGQPPLSLAAERGYKVVVKLLQRKSR</sequence>
<dbReference type="Proteomes" id="UP000186955">
    <property type="component" value="Unassembled WGS sequence"/>
</dbReference>
<evidence type="ECO:0000256" key="3">
    <source>
        <dbReference type="PROSITE-ProRule" id="PRU00023"/>
    </source>
</evidence>
<dbReference type="InterPro" id="IPR002110">
    <property type="entry name" value="Ankyrin_rpt"/>
</dbReference>
<dbReference type="Pfam" id="PF24883">
    <property type="entry name" value="NPHP3_N"/>
    <property type="match status" value="1"/>
</dbReference>
<gene>
    <name evidence="7" type="ORF">PENSUB_9546</name>
</gene>
<evidence type="ECO:0000259" key="6">
    <source>
        <dbReference type="Pfam" id="PF24883"/>
    </source>
</evidence>
<keyword evidence="8" id="KW-1185">Reference proteome</keyword>
<feature type="repeat" description="ANK" evidence="3">
    <location>
        <begin position="609"/>
        <end position="641"/>
    </location>
</feature>
<dbReference type="InterPro" id="IPR036770">
    <property type="entry name" value="Ankyrin_rpt-contain_sf"/>
</dbReference>
<feature type="repeat" description="ANK" evidence="3">
    <location>
        <begin position="844"/>
        <end position="876"/>
    </location>
</feature>
<dbReference type="Pfam" id="PF22939">
    <property type="entry name" value="WHD_GPIID"/>
    <property type="match status" value="1"/>
</dbReference>
<feature type="repeat" description="ANK" evidence="3">
    <location>
        <begin position="777"/>
        <end position="809"/>
    </location>
</feature>
<feature type="domain" description="Nephrocystin 3-like N-terminal" evidence="6">
    <location>
        <begin position="135"/>
        <end position="297"/>
    </location>
</feature>
<dbReference type="SMART" id="SM00248">
    <property type="entry name" value="ANK"/>
    <property type="match status" value="9"/>
</dbReference>
<dbReference type="InterPro" id="IPR035994">
    <property type="entry name" value="Nucleoside_phosphorylase_sf"/>
</dbReference>
<reference evidence="7 8" key="1">
    <citation type="submission" date="2016-10" db="EMBL/GenBank/DDBJ databases">
        <title>Genome sequence of the ascomycete fungus Penicillium subrubescens.</title>
        <authorList>
            <person name="De Vries R.P."/>
            <person name="Peng M."/>
            <person name="Dilokpimol A."/>
            <person name="Hilden K."/>
            <person name="Makela M.R."/>
            <person name="Grigoriev I."/>
            <person name="Riley R."/>
            <person name="Granchi Z."/>
        </authorList>
    </citation>
    <scope>NUCLEOTIDE SEQUENCE [LARGE SCALE GENOMIC DNA]</scope>
    <source>
        <strain evidence="7 8">CBS 132785</strain>
    </source>
</reference>
<dbReference type="InterPro" id="IPR054471">
    <property type="entry name" value="GPIID_WHD"/>
</dbReference>
<dbReference type="InterPro" id="IPR027417">
    <property type="entry name" value="P-loop_NTPase"/>
</dbReference>
<dbReference type="Gene3D" id="3.40.50.300">
    <property type="entry name" value="P-loop containing nucleotide triphosphate hydrolases"/>
    <property type="match status" value="1"/>
</dbReference>
<evidence type="ECO:0000313" key="8">
    <source>
        <dbReference type="Proteomes" id="UP000186955"/>
    </source>
</evidence>
<feature type="repeat" description="ANK" evidence="3">
    <location>
        <begin position="677"/>
        <end position="709"/>
    </location>
</feature>
<feature type="repeat" description="ANK" evidence="3">
    <location>
        <begin position="810"/>
        <end position="842"/>
    </location>
</feature>
<dbReference type="Gene3D" id="3.40.50.1580">
    <property type="entry name" value="Nucleoside phosphorylase domain"/>
    <property type="match status" value="1"/>
</dbReference>
<evidence type="ECO:0000259" key="4">
    <source>
        <dbReference type="Pfam" id="PF22939"/>
    </source>
</evidence>
<keyword evidence="1" id="KW-0677">Repeat</keyword>
<evidence type="ECO:0000256" key="1">
    <source>
        <dbReference type="ARBA" id="ARBA00022737"/>
    </source>
</evidence>
<feature type="domain" description="DUF7069" evidence="5">
    <location>
        <begin position="327"/>
        <end position="394"/>
    </location>
</feature>
<dbReference type="PANTHER" id="PTHR24189">
    <property type="entry name" value="MYOTROPHIN"/>
    <property type="match status" value="1"/>
</dbReference>
<comment type="caution">
    <text evidence="7">The sequence shown here is derived from an EMBL/GenBank/DDBJ whole genome shotgun (WGS) entry which is preliminary data.</text>
</comment>
<feature type="domain" description="GPI inositol-deacylase winged helix" evidence="4">
    <location>
        <begin position="406"/>
        <end position="494"/>
    </location>
</feature>
<evidence type="ECO:0000313" key="7">
    <source>
        <dbReference type="EMBL" id="OKO97966.1"/>
    </source>
</evidence>
<dbReference type="InterPro" id="IPR050745">
    <property type="entry name" value="Multifunctional_regulatory"/>
</dbReference>
<dbReference type="SUPFAM" id="SSF53167">
    <property type="entry name" value="Purine and uridine phosphorylases"/>
    <property type="match status" value="1"/>
</dbReference>
<dbReference type="AlphaFoldDB" id="A0A1Q5TCL9"/>
<feature type="repeat" description="ANK" evidence="3">
    <location>
        <begin position="643"/>
        <end position="675"/>
    </location>
</feature>
<dbReference type="PANTHER" id="PTHR24189:SF50">
    <property type="entry name" value="ANKYRIN REPEAT AND SOCS BOX PROTEIN 2"/>
    <property type="match status" value="1"/>
</dbReference>
<feature type="repeat" description="ANK" evidence="3">
    <location>
        <begin position="711"/>
        <end position="743"/>
    </location>
</feature>
<organism evidence="7 8">
    <name type="scientific">Penicillium subrubescens</name>
    <dbReference type="NCBI Taxonomy" id="1316194"/>
    <lineage>
        <taxon>Eukaryota</taxon>
        <taxon>Fungi</taxon>
        <taxon>Dikarya</taxon>
        <taxon>Ascomycota</taxon>
        <taxon>Pezizomycotina</taxon>
        <taxon>Eurotiomycetes</taxon>
        <taxon>Eurotiomycetidae</taxon>
        <taxon>Eurotiales</taxon>
        <taxon>Aspergillaceae</taxon>
        <taxon>Penicillium</taxon>
    </lineage>
</organism>
<dbReference type="InterPro" id="IPR055497">
    <property type="entry name" value="DUF7069"/>
</dbReference>
<dbReference type="PROSITE" id="PS50297">
    <property type="entry name" value="ANK_REP_REGION"/>
    <property type="match status" value="8"/>
</dbReference>
<dbReference type="PRINTS" id="PR01415">
    <property type="entry name" value="ANKYRIN"/>
</dbReference>
<dbReference type="Pfam" id="PF23239">
    <property type="entry name" value="DUF7069"/>
    <property type="match status" value="1"/>
</dbReference>
<name>A0A1Q5TCL9_9EURO</name>
<dbReference type="STRING" id="1316194.A0A1Q5TCL9"/>
<dbReference type="GO" id="GO:0003824">
    <property type="term" value="F:catalytic activity"/>
    <property type="evidence" value="ECO:0007669"/>
    <property type="project" value="InterPro"/>
</dbReference>
<dbReference type="SUPFAM" id="SSF48403">
    <property type="entry name" value="Ankyrin repeat"/>
    <property type="match status" value="1"/>
</dbReference>
<dbReference type="PROSITE" id="PS50088">
    <property type="entry name" value="ANK_REPEAT"/>
    <property type="match status" value="8"/>
</dbReference>
<dbReference type="SUPFAM" id="SSF52540">
    <property type="entry name" value="P-loop containing nucleoside triphosphate hydrolases"/>
    <property type="match status" value="1"/>
</dbReference>
<feature type="repeat" description="ANK" evidence="3">
    <location>
        <begin position="744"/>
        <end position="776"/>
    </location>
</feature>